<dbReference type="PANTHER" id="PTHR10963:SF55">
    <property type="entry name" value="GLYCOSIDE HYDROLASE FAMILY 16 PROTEIN"/>
    <property type="match status" value="1"/>
</dbReference>
<dbReference type="EMBL" id="CP072748">
    <property type="protein sequence ID" value="QTX12534.1"/>
    <property type="molecule type" value="Genomic_DNA"/>
</dbReference>
<feature type="domain" description="GH16" evidence="2">
    <location>
        <begin position="8"/>
        <end position="223"/>
    </location>
</feature>
<dbReference type="PANTHER" id="PTHR10963">
    <property type="entry name" value="GLYCOSYL HYDROLASE-RELATED"/>
    <property type="match status" value="1"/>
</dbReference>
<name>A0A8B0SNM8_9GAMM</name>
<evidence type="ECO:0000313" key="4">
    <source>
        <dbReference type="EMBL" id="QTX12534.1"/>
    </source>
</evidence>
<keyword evidence="5" id="KW-1185">Reference proteome</keyword>
<dbReference type="PROSITE" id="PS51762">
    <property type="entry name" value="GH16_2"/>
    <property type="match status" value="1"/>
</dbReference>
<evidence type="ECO:0000259" key="2">
    <source>
        <dbReference type="PROSITE" id="PS51762"/>
    </source>
</evidence>
<accession>A0A8B0SNM8</accession>
<dbReference type="EMBL" id="JAFMPM010000006">
    <property type="protein sequence ID" value="MBO0611955.1"/>
    <property type="molecule type" value="Genomic_DNA"/>
</dbReference>
<protein>
    <submittedName>
        <fullName evidence="4">Glycoside hydrolase family 16 protein</fullName>
    </submittedName>
</protein>
<proteinExistence type="inferred from homology"/>
<sequence>MRLTLHLVASTGIPKEPNLASLSGGQLYLKNRKCKNLQNAPMCGAELTTWNSFKTFKHGKIEARVKIPGNADGFPAFWLLGNGTGNQGWPKGGEIDIFEFVNNGKDNGTPFFTTHWYGVNCSWGHCMKSYASPAKIANYTKDFHIWSFTRNTNEINVSIDGKLWSRITRQDLAAIGGNYDVIFNEPMHLRLDLSSGGEWANDKSRAAQEGDLIFDYVRVWNDN</sequence>
<gene>
    <name evidence="4" type="ORF">J1836_009520</name>
    <name evidence="3" type="ORF">J1836_03305</name>
</gene>
<dbReference type="SUPFAM" id="SSF49899">
    <property type="entry name" value="Concanavalin A-like lectins/glucanases"/>
    <property type="match status" value="1"/>
</dbReference>
<reference evidence="4" key="2">
    <citation type="submission" date="2021-04" db="EMBL/GenBank/DDBJ databases">
        <title>Complete Genome and methylome analysis of Thiothrix fructosivorans ATCC 49748.</title>
        <authorList>
            <person name="Fomenkov A."/>
            <person name="Sun L."/>
            <person name="Vincze T."/>
            <person name="Grabovich M.Y."/>
            <person name="Roberts R.J."/>
        </authorList>
    </citation>
    <scope>NUCLEOTIDE SEQUENCE</scope>
    <source>
        <strain evidence="4">ATCC 49748</strain>
    </source>
</reference>
<dbReference type="Proteomes" id="UP000664466">
    <property type="component" value="Unassembled WGS sequence"/>
</dbReference>
<dbReference type="Gene3D" id="2.60.120.200">
    <property type="match status" value="1"/>
</dbReference>
<comment type="similarity">
    <text evidence="1">Belongs to the glycosyl hydrolase 16 family.</text>
</comment>
<dbReference type="CDD" id="cd08023">
    <property type="entry name" value="GH16_laminarinase_like"/>
    <property type="match status" value="1"/>
</dbReference>
<keyword evidence="4" id="KW-0378">Hydrolase</keyword>
<dbReference type="InterPro" id="IPR050546">
    <property type="entry name" value="Glycosyl_Hydrlase_16"/>
</dbReference>
<dbReference type="Pfam" id="PF00722">
    <property type="entry name" value="Glyco_hydro_16"/>
    <property type="match status" value="1"/>
</dbReference>
<dbReference type="InterPro" id="IPR000757">
    <property type="entry name" value="Beta-glucanase-like"/>
</dbReference>
<evidence type="ECO:0000313" key="3">
    <source>
        <dbReference type="EMBL" id="MBO0611955.1"/>
    </source>
</evidence>
<evidence type="ECO:0000313" key="5">
    <source>
        <dbReference type="Proteomes" id="UP000664466"/>
    </source>
</evidence>
<dbReference type="InterPro" id="IPR013320">
    <property type="entry name" value="ConA-like_dom_sf"/>
</dbReference>
<reference evidence="3 5" key="1">
    <citation type="submission" date="2021-03" db="EMBL/GenBank/DDBJ databases">
        <title>Draft genome and methylome analysis of Thiotrix fructosivoruns ATCC 49748.</title>
        <authorList>
            <person name="Fomenkov A."/>
            <person name="Grabovich M.Y."/>
            <person name="Roberts R.J."/>
        </authorList>
    </citation>
    <scope>NUCLEOTIDE SEQUENCE [LARGE SCALE GENOMIC DNA]</scope>
    <source>
        <strain evidence="3 5">ATCC 49748</strain>
    </source>
</reference>
<dbReference type="RefSeq" id="WP_207249678.1">
    <property type="nucleotide sequence ID" value="NZ_JAFMPM010000006.1"/>
</dbReference>
<evidence type="ECO:0000256" key="1">
    <source>
        <dbReference type="ARBA" id="ARBA00006865"/>
    </source>
</evidence>
<dbReference type="GO" id="GO:0005975">
    <property type="term" value="P:carbohydrate metabolic process"/>
    <property type="evidence" value="ECO:0007669"/>
    <property type="project" value="InterPro"/>
</dbReference>
<dbReference type="AlphaFoldDB" id="A0A8B0SNM8"/>
<dbReference type="GO" id="GO:0004553">
    <property type="term" value="F:hydrolase activity, hydrolyzing O-glycosyl compounds"/>
    <property type="evidence" value="ECO:0007669"/>
    <property type="project" value="InterPro"/>
</dbReference>
<organism evidence="4">
    <name type="scientific">Thiothrix fructosivorans</name>
    <dbReference type="NCBI Taxonomy" id="111770"/>
    <lineage>
        <taxon>Bacteria</taxon>
        <taxon>Pseudomonadati</taxon>
        <taxon>Pseudomonadota</taxon>
        <taxon>Gammaproteobacteria</taxon>
        <taxon>Thiotrichales</taxon>
        <taxon>Thiotrichaceae</taxon>
        <taxon>Thiothrix</taxon>
    </lineage>
</organism>